<feature type="region of interest" description="Disordered" evidence="1">
    <location>
        <begin position="1"/>
        <end position="31"/>
    </location>
</feature>
<feature type="compositionally biased region" description="Polar residues" evidence="1">
    <location>
        <begin position="10"/>
        <end position="22"/>
    </location>
</feature>
<keyword evidence="2" id="KW-1133">Transmembrane helix</keyword>
<protein>
    <recommendedName>
        <fullName evidence="5">Cell division protein FtsL</fullName>
    </recommendedName>
</protein>
<keyword evidence="2" id="KW-0472">Membrane</keyword>
<sequence length="128" mass="14506">MAYTRGNLAVKQNTQQQRKSAPQQVKETTTVVTRRKELPTREKLLYLMSVIVCVVIAGLLISRYADIYQVNRNISSNNSQLSDYKLSVTELKLKKEKLSESVVERAKTEGYVMPTTDPIRVSRNGDGQ</sequence>
<name>A0ABT9CBR2_9BACL</name>
<reference evidence="3 4" key="1">
    <citation type="submission" date="2023-07" db="EMBL/GenBank/DDBJ databases">
        <title>Paenibacillus sp. JX-17 nov. isolated from soil.</title>
        <authorList>
            <person name="Wan Y."/>
            <person name="Liu B."/>
        </authorList>
    </citation>
    <scope>NUCLEOTIDE SEQUENCE [LARGE SCALE GENOMIC DNA]</scope>
    <source>
        <strain evidence="3 4">JX-17</strain>
    </source>
</reference>
<comment type="caution">
    <text evidence="3">The sequence shown here is derived from an EMBL/GenBank/DDBJ whole genome shotgun (WGS) entry which is preliminary data.</text>
</comment>
<keyword evidence="4" id="KW-1185">Reference proteome</keyword>
<gene>
    <name evidence="3" type="ORF">Q5741_03175</name>
</gene>
<accession>A0ABT9CBR2</accession>
<dbReference type="Proteomes" id="UP001240171">
    <property type="component" value="Unassembled WGS sequence"/>
</dbReference>
<evidence type="ECO:0000313" key="4">
    <source>
        <dbReference type="Proteomes" id="UP001240171"/>
    </source>
</evidence>
<organism evidence="3 4">
    <name type="scientific">Paenibacillus lacisoli</name>
    <dbReference type="NCBI Taxonomy" id="3064525"/>
    <lineage>
        <taxon>Bacteria</taxon>
        <taxon>Bacillati</taxon>
        <taxon>Bacillota</taxon>
        <taxon>Bacilli</taxon>
        <taxon>Bacillales</taxon>
        <taxon>Paenibacillaceae</taxon>
        <taxon>Paenibacillus</taxon>
    </lineage>
</organism>
<dbReference type="RefSeq" id="WP_305022577.1">
    <property type="nucleotide sequence ID" value="NZ_JAUQTB010000001.1"/>
</dbReference>
<evidence type="ECO:0000313" key="3">
    <source>
        <dbReference type="EMBL" id="MDO7905412.1"/>
    </source>
</evidence>
<evidence type="ECO:0000256" key="2">
    <source>
        <dbReference type="SAM" id="Phobius"/>
    </source>
</evidence>
<keyword evidence="2" id="KW-0812">Transmembrane</keyword>
<evidence type="ECO:0000256" key="1">
    <source>
        <dbReference type="SAM" id="MobiDB-lite"/>
    </source>
</evidence>
<evidence type="ECO:0008006" key="5">
    <source>
        <dbReference type="Google" id="ProtNLM"/>
    </source>
</evidence>
<proteinExistence type="predicted"/>
<dbReference type="EMBL" id="JAUQTB010000001">
    <property type="protein sequence ID" value="MDO7905412.1"/>
    <property type="molecule type" value="Genomic_DNA"/>
</dbReference>
<feature type="transmembrane region" description="Helical" evidence="2">
    <location>
        <begin position="44"/>
        <end position="65"/>
    </location>
</feature>